<dbReference type="GO" id="GO:0051536">
    <property type="term" value="F:iron-sulfur cluster binding"/>
    <property type="evidence" value="ECO:0007669"/>
    <property type="project" value="UniProtKB-KW"/>
</dbReference>
<dbReference type="InterPro" id="IPR058240">
    <property type="entry name" value="rSAM_sf"/>
</dbReference>
<keyword evidence="2" id="KW-0408">Iron</keyword>
<comment type="caution">
    <text evidence="5">The sequence shown here is derived from an EMBL/GenBank/DDBJ whole genome shotgun (WGS) entry which is preliminary data.</text>
</comment>
<dbReference type="PANTHER" id="PTHR43432:SF3">
    <property type="entry name" value="SLR0285 PROTEIN"/>
    <property type="match status" value="1"/>
</dbReference>
<sequence length="283" mass="32568">MRIIEVTVDEIFGGPRVHNPNEINPYVGCMFHCTYCYVEGNERPQSDLYVKMNAAELVERDIETRDPGVAIFLSSQTDPYLYAEKKYRITRACIERVAQHPQYRLSILTKSDMIVRDIDLLRNVPCTIQFSITVDNPELQRLIEPSAPSVARRLEAIRRLESEGIRTSVRMKPFLPFGFTDARKVIEMVADVTTGPIVVQGIDIGSAYMKRMAELALKHAPRELTRWLEQPEDVRTEREDIVQYLKRHPRVKYEDIRAVYQDVQTRFGAHPPSAPPRPGARKS</sequence>
<dbReference type="Proteomes" id="UP000518300">
    <property type="component" value="Unassembled WGS sequence"/>
</dbReference>
<dbReference type="Pfam" id="PF04055">
    <property type="entry name" value="Radical_SAM"/>
    <property type="match status" value="1"/>
</dbReference>
<evidence type="ECO:0000313" key="6">
    <source>
        <dbReference type="Proteomes" id="UP000518300"/>
    </source>
</evidence>
<gene>
    <name evidence="5" type="ORF">HG543_23530</name>
</gene>
<reference evidence="5 6" key="1">
    <citation type="submission" date="2020-04" db="EMBL/GenBank/DDBJ databases">
        <title>Draft genome of Pyxidicoccus fallax type strain.</title>
        <authorList>
            <person name="Whitworth D.E."/>
        </authorList>
    </citation>
    <scope>NUCLEOTIDE SEQUENCE [LARGE SCALE GENOMIC DNA]</scope>
    <source>
        <strain evidence="5 6">DSM 14698</strain>
    </source>
</reference>
<dbReference type="SUPFAM" id="SSF102114">
    <property type="entry name" value="Radical SAM enzymes"/>
    <property type="match status" value="1"/>
</dbReference>
<dbReference type="GO" id="GO:0003824">
    <property type="term" value="F:catalytic activity"/>
    <property type="evidence" value="ECO:0007669"/>
    <property type="project" value="InterPro"/>
</dbReference>
<dbReference type="GO" id="GO:0046872">
    <property type="term" value="F:metal ion binding"/>
    <property type="evidence" value="ECO:0007669"/>
    <property type="project" value="UniProtKB-KW"/>
</dbReference>
<dbReference type="Gene3D" id="3.80.30.30">
    <property type="match status" value="1"/>
</dbReference>
<evidence type="ECO:0000256" key="3">
    <source>
        <dbReference type="ARBA" id="ARBA00023014"/>
    </source>
</evidence>
<keyword evidence="1" id="KW-0479">Metal-binding</keyword>
<dbReference type="EMBL" id="JABBJJ010000111">
    <property type="protein sequence ID" value="NMO17804.1"/>
    <property type="molecule type" value="Genomic_DNA"/>
</dbReference>
<keyword evidence="3" id="KW-0411">Iron-sulfur</keyword>
<keyword evidence="6" id="KW-1185">Reference proteome</keyword>
<evidence type="ECO:0000259" key="4">
    <source>
        <dbReference type="Pfam" id="PF04055"/>
    </source>
</evidence>
<dbReference type="RefSeq" id="WP_169347085.1">
    <property type="nucleotide sequence ID" value="NZ_JABBJJ010000111.1"/>
</dbReference>
<evidence type="ECO:0000313" key="5">
    <source>
        <dbReference type="EMBL" id="NMO17804.1"/>
    </source>
</evidence>
<accession>A0A848LJC6</accession>
<dbReference type="InterPro" id="IPR040086">
    <property type="entry name" value="MJ0683-like"/>
</dbReference>
<dbReference type="InterPro" id="IPR007197">
    <property type="entry name" value="rSAM"/>
</dbReference>
<dbReference type="SFLD" id="SFLDS00029">
    <property type="entry name" value="Radical_SAM"/>
    <property type="match status" value="1"/>
</dbReference>
<organism evidence="5 6">
    <name type="scientific">Pyxidicoccus fallax</name>
    <dbReference type="NCBI Taxonomy" id="394095"/>
    <lineage>
        <taxon>Bacteria</taxon>
        <taxon>Pseudomonadati</taxon>
        <taxon>Myxococcota</taxon>
        <taxon>Myxococcia</taxon>
        <taxon>Myxococcales</taxon>
        <taxon>Cystobacterineae</taxon>
        <taxon>Myxococcaceae</taxon>
        <taxon>Pyxidicoccus</taxon>
    </lineage>
</organism>
<feature type="domain" description="Radical SAM core" evidence="4">
    <location>
        <begin position="23"/>
        <end position="171"/>
    </location>
</feature>
<evidence type="ECO:0000256" key="2">
    <source>
        <dbReference type="ARBA" id="ARBA00023004"/>
    </source>
</evidence>
<dbReference type="SFLD" id="SFLDG01084">
    <property type="entry name" value="Uncharacterised_Radical_SAM_Su"/>
    <property type="match status" value="1"/>
</dbReference>
<dbReference type="AlphaFoldDB" id="A0A848LJC6"/>
<proteinExistence type="predicted"/>
<protein>
    <submittedName>
        <fullName evidence="5">Radical SAM protein</fullName>
    </submittedName>
</protein>
<dbReference type="CDD" id="cd01335">
    <property type="entry name" value="Radical_SAM"/>
    <property type="match status" value="1"/>
</dbReference>
<dbReference type="PANTHER" id="PTHR43432">
    <property type="entry name" value="SLR0285 PROTEIN"/>
    <property type="match status" value="1"/>
</dbReference>
<evidence type="ECO:0000256" key="1">
    <source>
        <dbReference type="ARBA" id="ARBA00022723"/>
    </source>
</evidence>
<name>A0A848LJC6_9BACT</name>